<dbReference type="EMBL" id="CAMXCT020000001">
    <property type="protein sequence ID" value="CAL1125291.1"/>
    <property type="molecule type" value="Genomic_DNA"/>
</dbReference>
<dbReference type="Gene3D" id="3.90.25.10">
    <property type="entry name" value="UDP-galactose 4-epimerase, domain 1"/>
    <property type="match status" value="1"/>
</dbReference>
<evidence type="ECO:0000313" key="3">
    <source>
        <dbReference type="EMBL" id="CAI3971916.1"/>
    </source>
</evidence>
<dbReference type="SUPFAM" id="SSF51735">
    <property type="entry name" value="NAD(P)-binding Rossmann-fold domains"/>
    <property type="match status" value="1"/>
</dbReference>
<dbReference type="CDD" id="cd02524">
    <property type="entry name" value="G1P_cytidylyltransferase"/>
    <property type="match status" value="1"/>
</dbReference>
<feature type="domain" description="Nucleotidyl transferase" evidence="1">
    <location>
        <begin position="1"/>
        <end position="187"/>
    </location>
</feature>
<dbReference type="InterPro" id="IPR005835">
    <property type="entry name" value="NTP_transferase_dom"/>
</dbReference>
<proteinExistence type="predicted"/>
<dbReference type="EMBL" id="CAMXCT010000001">
    <property type="protein sequence ID" value="CAI3971916.1"/>
    <property type="molecule type" value="Genomic_DNA"/>
</dbReference>
<comment type="caution">
    <text evidence="3">The sequence shown here is derived from an EMBL/GenBank/DDBJ whole genome shotgun (WGS) entry which is preliminary data.</text>
</comment>
<dbReference type="InterPro" id="IPR036291">
    <property type="entry name" value="NAD(P)-bd_dom_sf"/>
</dbReference>
<dbReference type="Gene3D" id="3.90.550.10">
    <property type="entry name" value="Spore Coat Polysaccharide Biosynthesis Protein SpsA, Chain A"/>
    <property type="match status" value="1"/>
</dbReference>
<dbReference type="InterPro" id="IPR001509">
    <property type="entry name" value="Epimerase_deHydtase"/>
</dbReference>
<dbReference type="EMBL" id="CAMXCT030000001">
    <property type="protein sequence ID" value="CAL4759228.1"/>
    <property type="molecule type" value="Genomic_DNA"/>
</dbReference>
<accession>A0A9P1FDG3</accession>
<dbReference type="Proteomes" id="UP001152797">
    <property type="component" value="Unassembled WGS sequence"/>
</dbReference>
<sequence length="543" mass="60627">MVEIGGKPIIWHLMHVYAAHGFKDFLVACGYRGDIIKEYFHNAYIHNNDYIVNLNDGSIETVDSGRVDWRIGVFDTGLETQTGGRLLNLRKHIGNSRFMVTYGDGLSNVNVRNLLAFHESHGRIATVTAVRPPARFGSLALEGDSVREFAEKPQAGEGWINGGFFVFEPAIFDYLAGPQTLLEREPLEGLAAEGQLMAFKHDGFWQPMDTLRDKRLLESLWASDRPVLITGATGLLGSALVRKLVEFRALPVCLVRDWVGRSRFNQDELDRRTVVVRGQLENLELLLRTVNEYEIDTVLHVGAQTIVGTAARSPLSTFESNVRGTWNLLEACRLCPRAVSRIVIASSDKAYGEQSELPYTEQFPLRAQFPYDVSKACADMIAMSYFATYGLPVAITRCGNLYGGGDLNFNRLVPGTIRSALRNEAPLIRSDGTYIRDYFYVEDAVEAYLHLAESLPREGVVGEVFNFGNESPVSVLEMVKLILEATDRTDLSPKVLGEASNEILSQYLDCGKARSVLDWNPRHTLLEGLKATVAWYRDHLNGE</sequence>
<dbReference type="InterPro" id="IPR029044">
    <property type="entry name" value="Nucleotide-diphossugar_trans"/>
</dbReference>
<dbReference type="Gene3D" id="3.40.50.720">
    <property type="entry name" value="NAD(P)-binding Rossmann-like Domain"/>
    <property type="match status" value="1"/>
</dbReference>
<dbReference type="InterPro" id="IPR013446">
    <property type="entry name" value="G1P_cyt_trans-like"/>
</dbReference>
<dbReference type="SUPFAM" id="SSF53448">
    <property type="entry name" value="Nucleotide-diphospho-sugar transferases"/>
    <property type="match status" value="1"/>
</dbReference>
<dbReference type="Pfam" id="PF00483">
    <property type="entry name" value="NTP_transferase"/>
    <property type="match status" value="1"/>
</dbReference>
<organism evidence="3">
    <name type="scientific">Cladocopium goreaui</name>
    <dbReference type="NCBI Taxonomy" id="2562237"/>
    <lineage>
        <taxon>Eukaryota</taxon>
        <taxon>Sar</taxon>
        <taxon>Alveolata</taxon>
        <taxon>Dinophyceae</taxon>
        <taxon>Suessiales</taxon>
        <taxon>Symbiodiniaceae</taxon>
        <taxon>Cladocopium</taxon>
    </lineage>
</organism>
<feature type="domain" description="NAD-dependent epimerase/dehydratase" evidence="2">
    <location>
        <begin position="227"/>
        <end position="468"/>
    </location>
</feature>
<protein>
    <submittedName>
        <fullName evidence="5">Sugar dehydratase/epimerase YfnG</fullName>
    </submittedName>
</protein>
<evidence type="ECO:0000313" key="5">
    <source>
        <dbReference type="EMBL" id="CAL4759228.1"/>
    </source>
</evidence>
<evidence type="ECO:0000259" key="2">
    <source>
        <dbReference type="Pfam" id="PF01370"/>
    </source>
</evidence>
<dbReference type="PANTHER" id="PTHR47183">
    <property type="entry name" value="GLUCOSE-1-PHOSPHATE CYTIDYLYLTRANSFERASE-RELATED"/>
    <property type="match status" value="1"/>
</dbReference>
<keyword evidence="6" id="KW-1185">Reference proteome</keyword>
<evidence type="ECO:0000313" key="6">
    <source>
        <dbReference type="Proteomes" id="UP001152797"/>
    </source>
</evidence>
<dbReference type="AlphaFoldDB" id="A0A9P1FDG3"/>
<evidence type="ECO:0000259" key="1">
    <source>
        <dbReference type="Pfam" id="PF00483"/>
    </source>
</evidence>
<gene>
    <name evidence="3" type="ORF">C1SCF055_LOCUS506</name>
</gene>
<dbReference type="GO" id="GO:0047343">
    <property type="term" value="F:glucose-1-phosphate cytidylyltransferase activity"/>
    <property type="evidence" value="ECO:0007669"/>
    <property type="project" value="InterPro"/>
</dbReference>
<reference evidence="3" key="1">
    <citation type="submission" date="2022-10" db="EMBL/GenBank/DDBJ databases">
        <authorList>
            <person name="Chen Y."/>
            <person name="Dougan E. K."/>
            <person name="Chan C."/>
            <person name="Rhodes N."/>
            <person name="Thang M."/>
        </authorList>
    </citation>
    <scope>NUCLEOTIDE SEQUENCE</scope>
</reference>
<dbReference type="OrthoDB" id="1733332at2759"/>
<dbReference type="Pfam" id="PF01370">
    <property type="entry name" value="Epimerase"/>
    <property type="match status" value="1"/>
</dbReference>
<name>A0A9P1FDG3_9DINO</name>
<dbReference type="PANTHER" id="PTHR47183:SF1">
    <property type="entry name" value="GLUCOSE-1-PHOSPHATE CYTIDYLYLTRANSFERASE"/>
    <property type="match status" value="1"/>
</dbReference>
<reference evidence="4" key="2">
    <citation type="submission" date="2024-04" db="EMBL/GenBank/DDBJ databases">
        <authorList>
            <person name="Chen Y."/>
            <person name="Shah S."/>
            <person name="Dougan E. K."/>
            <person name="Thang M."/>
            <person name="Chan C."/>
        </authorList>
    </citation>
    <scope>NUCLEOTIDE SEQUENCE [LARGE SCALE GENOMIC DNA]</scope>
</reference>
<evidence type="ECO:0000313" key="4">
    <source>
        <dbReference type="EMBL" id="CAL1125291.1"/>
    </source>
</evidence>